<organism evidence="1 2">
    <name type="scientific">Cinara cedri</name>
    <dbReference type="NCBI Taxonomy" id="506608"/>
    <lineage>
        <taxon>Eukaryota</taxon>
        <taxon>Metazoa</taxon>
        <taxon>Ecdysozoa</taxon>
        <taxon>Arthropoda</taxon>
        <taxon>Hexapoda</taxon>
        <taxon>Insecta</taxon>
        <taxon>Pterygota</taxon>
        <taxon>Neoptera</taxon>
        <taxon>Paraneoptera</taxon>
        <taxon>Hemiptera</taxon>
        <taxon>Sternorrhyncha</taxon>
        <taxon>Aphidomorpha</taxon>
        <taxon>Aphidoidea</taxon>
        <taxon>Aphididae</taxon>
        <taxon>Lachninae</taxon>
        <taxon>Cinara</taxon>
    </lineage>
</organism>
<dbReference type="PANTHER" id="PTHR45913:SF5">
    <property type="entry name" value="GENERAL TRANSCRIPTION FACTOR II-I REPEAT DOMAIN-CONTAINING PROTEIN 2A-LIKE PROTEIN"/>
    <property type="match status" value="1"/>
</dbReference>
<sequence>MKGTNVLQQWNGIDYNQQPEEGLSQLPSEDYIQENDITSAVICRVISATESARWRLNASFGTQGGWRNAVQRTQRVKLKLKHKHINEQRLDHFVSCKIESPKSTLHWETTKISFLNIIKNLQNEFSIRFSDFYIQKNKIKLFQNPFSDDIDNVESNVQMEVIGMQNNNILKNAFKEGNELKIFYSRFSEIDFKGIKGFPKKIIITFGSTYICEQTFSIIKFRKNKYCSRLSIEHLNAVLRLSTFNIKVDINELAEKIQPFSILILYAALNEKLKKMMTHVGKKVADPLFKPIVNELFLVANAKQTEQ</sequence>
<protein>
    <submittedName>
        <fullName evidence="1">Uncharacterized protein</fullName>
    </submittedName>
</protein>
<reference evidence="1 2" key="1">
    <citation type="submission" date="2019-08" db="EMBL/GenBank/DDBJ databases">
        <authorList>
            <person name="Alioto T."/>
            <person name="Alioto T."/>
            <person name="Gomez Garrido J."/>
        </authorList>
    </citation>
    <scope>NUCLEOTIDE SEQUENCE [LARGE SCALE GENOMIC DNA]</scope>
</reference>
<dbReference type="PANTHER" id="PTHR45913">
    <property type="entry name" value="EPM2A-INTERACTING PROTEIN 1"/>
    <property type="match status" value="1"/>
</dbReference>
<evidence type="ECO:0000313" key="1">
    <source>
        <dbReference type="EMBL" id="VVC27387.1"/>
    </source>
</evidence>
<evidence type="ECO:0000313" key="2">
    <source>
        <dbReference type="Proteomes" id="UP000325440"/>
    </source>
</evidence>
<dbReference type="AlphaFoldDB" id="A0A5E4MAI2"/>
<proteinExistence type="predicted"/>
<name>A0A5E4MAI2_9HEMI</name>
<dbReference type="EMBL" id="CABPRJ010000103">
    <property type="protein sequence ID" value="VVC27387.1"/>
    <property type="molecule type" value="Genomic_DNA"/>
</dbReference>
<dbReference type="Proteomes" id="UP000325440">
    <property type="component" value="Unassembled WGS sequence"/>
</dbReference>
<dbReference type="OrthoDB" id="6619682at2759"/>
<keyword evidence="2" id="KW-1185">Reference proteome</keyword>
<accession>A0A5E4MAI2</accession>
<gene>
    <name evidence="1" type="ORF">CINCED_3A001740</name>
</gene>